<evidence type="ECO:0000313" key="2">
    <source>
        <dbReference type="Proteomes" id="UP000821845"/>
    </source>
</evidence>
<gene>
    <name evidence="1" type="ORF">HPB50_013794</name>
</gene>
<name>A0ACB7TH86_HYAAI</name>
<dbReference type="EMBL" id="CM023481">
    <property type="protein sequence ID" value="KAH6946531.1"/>
    <property type="molecule type" value="Genomic_DNA"/>
</dbReference>
<organism evidence="1 2">
    <name type="scientific">Hyalomma asiaticum</name>
    <name type="common">Tick</name>
    <dbReference type="NCBI Taxonomy" id="266040"/>
    <lineage>
        <taxon>Eukaryota</taxon>
        <taxon>Metazoa</taxon>
        <taxon>Ecdysozoa</taxon>
        <taxon>Arthropoda</taxon>
        <taxon>Chelicerata</taxon>
        <taxon>Arachnida</taxon>
        <taxon>Acari</taxon>
        <taxon>Parasitiformes</taxon>
        <taxon>Ixodida</taxon>
        <taxon>Ixodoidea</taxon>
        <taxon>Ixodidae</taxon>
        <taxon>Hyalomminae</taxon>
        <taxon>Hyalomma</taxon>
    </lineage>
</organism>
<reference evidence="1" key="1">
    <citation type="submission" date="2020-05" db="EMBL/GenBank/DDBJ databases">
        <title>Large-scale comparative analyses of tick genomes elucidate their genetic diversity and vector capacities.</title>
        <authorList>
            <person name="Jia N."/>
            <person name="Wang J."/>
            <person name="Shi W."/>
            <person name="Du L."/>
            <person name="Sun Y."/>
            <person name="Zhan W."/>
            <person name="Jiang J."/>
            <person name="Wang Q."/>
            <person name="Zhang B."/>
            <person name="Ji P."/>
            <person name="Sakyi L.B."/>
            <person name="Cui X."/>
            <person name="Yuan T."/>
            <person name="Jiang B."/>
            <person name="Yang W."/>
            <person name="Lam T.T.-Y."/>
            <person name="Chang Q."/>
            <person name="Ding S."/>
            <person name="Wang X."/>
            <person name="Zhu J."/>
            <person name="Ruan X."/>
            <person name="Zhao L."/>
            <person name="Wei J."/>
            <person name="Que T."/>
            <person name="Du C."/>
            <person name="Cheng J."/>
            <person name="Dai P."/>
            <person name="Han X."/>
            <person name="Huang E."/>
            <person name="Gao Y."/>
            <person name="Liu J."/>
            <person name="Shao H."/>
            <person name="Ye R."/>
            <person name="Li L."/>
            <person name="Wei W."/>
            <person name="Wang X."/>
            <person name="Wang C."/>
            <person name="Yang T."/>
            <person name="Huo Q."/>
            <person name="Li W."/>
            <person name="Guo W."/>
            <person name="Chen H."/>
            <person name="Zhou L."/>
            <person name="Ni X."/>
            <person name="Tian J."/>
            <person name="Zhou Y."/>
            <person name="Sheng Y."/>
            <person name="Liu T."/>
            <person name="Pan Y."/>
            <person name="Xia L."/>
            <person name="Li J."/>
            <person name="Zhao F."/>
            <person name="Cao W."/>
        </authorList>
    </citation>
    <scope>NUCLEOTIDE SEQUENCE</scope>
    <source>
        <strain evidence="1">Hyas-2018</strain>
    </source>
</reference>
<protein>
    <submittedName>
        <fullName evidence="1">Uncharacterized protein</fullName>
    </submittedName>
</protein>
<sequence>MLIFMRSSERIQGVDVAPLPDLIVPYKTPMTLNAAEATASKMPKGALTGSLFSVPMMELTLPAAVVLFVSPQGGLLPYLIIAAGDVFSASLRCTATTTPSFFSSDVHAGKVGSIWDEKLASLVLGDVLMSSSSCETMVCVLFDDLNKAHATNDVEHIVTRSVAHCDEGVVHLFC</sequence>
<dbReference type="Proteomes" id="UP000821845">
    <property type="component" value="Chromosome 1"/>
</dbReference>
<accession>A0ACB7TH86</accession>
<proteinExistence type="predicted"/>
<keyword evidence="2" id="KW-1185">Reference proteome</keyword>
<evidence type="ECO:0000313" key="1">
    <source>
        <dbReference type="EMBL" id="KAH6946531.1"/>
    </source>
</evidence>
<comment type="caution">
    <text evidence="1">The sequence shown here is derived from an EMBL/GenBank/DDBJ whole genome shotgun (WGS) entry which is preliminary data.</text>
</comment>